<dbReference type="RefSeq" id="WP_047878697.1">
    <property type="nucleotide sequence ID" value="NZ_LDOT01000012.1"/>
</dbReference>
<dbReference type="EMBL" id="LDOT01000012">
    <property type="protein sequence ID" value="KLV05832.1"/>
    <property type="molecule type" value="Genomic_DNA"/>
</dbReference>
<evidence type="ECO:0000313" key="3">
    <source>
        <dbReference type="Proteomes" id="UP000036097"/>
    </source>
</evidence>
<comment type="caution">
    <text evidence="2">The sequence shown here is derived from an EMBL/GenBank/DDBJ whole genome shotgun (WGS) entry which is preliminary data.</text>
</comment>
<dbReference type="OrthoDB" id="6876592at2"/>
<protein>
    <submittedName>
        <fullName evidence="2">Uncharacterized protein</fullName>
    </submittedName>
</protein>
<evidence type="ECO:0000256" key="1">
    <source>
        <dbReference type="SAM" id="MobiDB-lite"/>
    </source>
</evidence>
<gene>
    <name evidence="2" type="ORF">ABT56_09850</name>
</gene>
<sequence>MTSMKVGVLALVLTVAGGWGATWLSLADHEENYDPLALAGVKQTEVIAPHWLDNYASSDLFSRDRSPLGEGIPAQLEESSEKSASTQSDQEITKQQVAGKQWKLVAIIKEDKAQALIEMADASFMTLGEGDELPDGRTINKIGTRQIWLADKNAAALTQVELFRFE</sequence>
<proteinExistence type="predicted"/>
<dbReference type="PATRIC" id="fig|1195763.3.peg.2070"/>
<dbReference type="Proteomes" id="UP000036097">
    <property type="component" value="Unassembled WGS sequence"/>
</dbReference>
<evidence type="ECO:0000313" key="2">
    <source>
        <dbReference type="EMBL" id="KLV05832.1"/>
    </source>
</evidence>
<reference evidence="2 3" key="1">
    <citation type="submission" date="2015-05" db="EMBL/GenBank/DDBJ databases">
        <title>Photobacterium galathea sp. nov.</title>
        <authorList>
            <person name="Machado H."/>
            <person name="Gram L."/>
        </authorList>
    </citation>
    <scope>NUCLEOTIDE SEQUENCE [LARGE SCALE GENOMIC DNA]</scope>
    <source>
        <strain evidence="2 3">CGMCC 1.12159</strain>
    </source>
</reference>
<feature type="compositionally biased region" description="Polar residues" evidence="1">
    <location>
        <begin position="82"/>
        <end position="92"/>
    </location>
</feature>
<name>A0A0J1JU49_9GAMM</name>
<dbReference type="STRING" id="1195763.ABT56_09850"/>
<dbReference type="AlphaFoldDB" id="A0A0J1JU49"/>
<organism evidence="2 3">
    <name type="scientific">Photobacterium aquae</name>
    <dbReference type="NCBI Taxonomy" id="1195763"/>
    <lineage>
        <taxon>Bacteria</taxon>
        <taxon>Pseudomonadati</taxon>
        <taxon>Pseudomonadota</taxon>
        <taxon>Gammaproteobacteria</taxon>
        <taxon>Vibrionales</taxon>
        <taxon>Vibrionaceae</taxon>
        <taxon>Photobacterium</taxon>
    </lineage>
</organism>
<accession>A0A0J1JU49</accession>
<feature type="region of interest" description="Disordered" evidence="1">
    <location>
        <begin position="68"/>
        <end position="92"/>
    </location>
</feature>
<keyword evidence="3" id="KW-1185">Reference proteome</keyword>